<evidence type="ECO:0000256" key="2">
    <source>
        <dbReference type="ARBA" id="ARBA00023002"/>
    </source>
</evidence>
<proteinExistence type="predicted"/>
<comment type="cofactor">
    <cofactor evidence="1">
        <name>thiamine diphosphate</name>
        <dbReference type="ChEBI" id="CHEBI:58937"/>
    </cofactor>
</comment>
<comment type="caution">
    <text evidence="5">The sequence shown here is derived from an EMBL/GenBank/DDBJ whole genome shotgun (WGS) entry which is preliminary data.</text>
</comment>
<feature type="domain" description="Dehydrogenase E1 component" evidence="4">
    <location>
        <begin position="56"/>
        <end position="351"/>
    </location>
</feature>
<gene>
    <name evidence="5" type="ORF">WJX75_004838</name>
</gene>
<dbReference type="InterPro" id="IPR050642">
    <property type="entry name" value="PDH_E1_Alpha_Subunit"/>
</dbReference>
<evidence type="ECO:0000256" key="3">
    <source>
        <dbReference type="ARBA" id="ARBA00023052"/>
    </source>
</evidence>
<dbReference type="Proteomes" id="UP001491310">
    <property type="component" value="Unassembled WGS sequence"/>
</dbReference>
<dbReference type="EMBL" id="JALJOT010000014">
    <property type="protein sequence ID" value="KAK9903407.1"/>
    <property type="molecule type" value="Genomic_DNA"/>
</dbReference>
<evidence type="ECO:0000259" key="4">
    <source>
        <dbReference type="Pfam" id="PF00676"/>
    </source>
</evidence>
<dbReference type="PANTHER" id="PTHR11516:SF60">
    <property type="entry name" value="PYRUVATE DEHYDROGENASE E1 COMPONENT SUBUNIT ALPHA"/>
    <property type="match status" value="1"/>
</dbReference>
<keyword evidence="6" id="KW-1185">Reference proteome</keyword>
<keyword evidence="3" id="KW-0786">Thiamine pyrophosphate</keyword>
<dbReference type="Gene3D" id="3.40.50.970">
    <property type="match status" value="1"/>
</dbReference>
<sequence>MAYPDTIVSFSAIPEAVENDETVTVTVNPYKLHRLEEGPSTEVETSKSELLGMFKTMYTMRRMELAADLLYKQKLARGFLHLADGQEAVPTGMEAALTFQDSIIQSYRDHCTFLGRGGTVREVIAELLGKETGAARGLGGSMHLYKKEHNFYGGEGIVGTHIPLGAGLGLAHKIRNDGHVAFALYGDGAANQGQVAEAYNIAAIWDIPVVFVIENNHYGMGTSDRRASKSAQYYTRGDYIPGVWVDGMDALSVKSATAFAKQHVLQHGPLMLEMDTYRYHGHSISDPGSTYRTRDEIQGIRRARDPIEHIRTLLQEHSFADSSELKRIEKEIKKDVADSIEEAKKDAYPPIENLWLNIYKDGLGAKLRGMEMGRPKIQLPQGSAK</sequence>
<protein>
    <recommendedName>
        <fullName evidence="4">Dehydrogenase E1 component domain-containing protein</fullName>
    </recommendedName>
</protein>
<dbReference type="PANTHER" id="PTHR11516">
    <property type="entry name" value="PYRUVATE DEHYDROGENASE E1 COMPONENT, ALPHA SUBUNIT BACTERIAL AND ORGANELLAR"/>
    <property type="match status" value="1"/>
</dbReference>
<reference evidence="5 6" key="1">
    <citation type="journal article" date="2024" name="Nat. Commun.">
        <title>Phylogenomics reveals the evolutionary origins of lichenization in chlorophyte algae.</title>
        <authorList>
            <person name="Puginier C."/>
            <person name="Libourel C."/>
            <person name="Otte J."/>
            <person name="Skaloud P."/>
            <person name="Haon M."/>
            <person name="Grisel S."/>
            <person name="Petersen M."/>
            <person name="Berrin J.G."/>
            <person name="Delaux P.M."/>
            <person name="Dal Grande F."/>
            <person name="Keller J."/>
        </authorList>
    </citation>
    <scope>NUCLEOTIDE SEQUENCE [LARGE SCALE GENOMIC DNA]</scope>
    <source>
        <strain evidence="5 6">SAG 216-7</strain>
    </source>
</reference>
<dbReference type="SUPFAM" id="SSF52518">
    <property type="entry name" value="Thiamin diphosphate-binding fold (THDP-binding)"/>
    <property type="match status" value="1"/>
</dbReference>
<organism evidence="5 6">
    <name type="scientific">Coccomyxa subellipsoidea</name>
    <dbReference type="NCBI Taxonomy" id="248742"/>
    <lineage>
        <taxon>Eukaryota</taxon>
        <taxon>Viridiplantae</taxon>
        <taxon>Chlorophyta</taxon>
        <taxon>core chlorophytes</taxon>
        <taxon>Trebouxiophyceae</taxon>
        <taxon>Trebouxiophyceae incertae sedis</taxon>
        <taxon>Coccomyxaceae</taxon>
        <taxon>Coccomyxa</taxon>
    </lineage>
</organism>
<evidence type="ECO:0000313" key="5">
    <source>
        <dbReference type="EMBL" id="KAK9903407.1"/>
    </source>
</evidence>
<dbReference type="Pfam" id="PF00676">
    <property type="entry name" value="E1_dh"/>
    <property type="match status" value="1"/>
</dbReference>
<evidence type="ECO:0000313" key="6">
    <source>
        <dbReference type="Proteomes" id="UP001491310"/>
    </source>
</evidence>
<dbReference type="InterPro" id="IPR001017">
    <property type="entry name" value="DH_E1"/>
</dbReference>
<keyword evidence="2" id="KW-0560">Oxidoreductase</keyword>
<accession>A0ABR2YDU9</accession>
<dbReference type="InterPro" id="IPR029061">
    <property type="entry name" value="THDP-binding"/>
</dbReference>
<name>A0ABR2YDU9_9CHLO</name>
<evidence type="ECO:0000256" key="1">
    <source>
        <dbReference type="ARBA" id="ARBA00001964"/>
    </source>
</evidence>
<dbReference type="CDD" id="cd02000">
    <property type="entry name" value="TPP_E1_PDC_ADC_BCADC"/>
    <property type="match status" value="1"/>
</dbReference>